<gene>
    <name evidence="2" type="ORF">IWQ60_007943</name>
</gene>
<feature type="signal peptide" evidence="1">
    <location>
        <begin position="1"/>
        <end position="18"/>
    </location>
</feature>
<keyword evidence="3" id="KW-1185">Reference proteome</keyword>
<evidence type="ECO:0000256" key="1">
    <source>
        <dbReference type="SAM" id="SignalP"/>
    </source>
</evidence>
<keyword evidence="1" id="KW-0732">Signal</keyword>
<name>A0A9W7ZYM9_9FUNG</name>
<organism evidence="2 3">
    <name type="scientific">Tieghemiomyces parasiticus</name>
    <dbReference type="NCBI Taxonomy" id="78921"/>
    <lineage>
        <taxon>Eukaryota</taxon>
        <taxon>Fungi</taxon>
        <taxon>Fungi incertae sedis</taxon>
        <taxon>Zoopagomycota</taxon>
        <taxon>Kickxellomycotina</taxon>
        <taxon>Dimargaritomycetes</taxon>
        <taxon>Dimargaritales</taxon>
        <taxon>Dimargaritaceae</taxon>
        <taxon>Tieghemiomyces</taxon>
    </lineage>
</organism>
<dbReference type="EMBL" id="JANBPT010000562">
    <property type="protein sequence ID" value="KAJ1916937.1"/>
    <property type="molecule type" value="Genomic_DNA"/>
</dbReference>
<sequence length="59" mass="6190">MQFFTAALITVAVAATLGQTQSLPATVELHRRSPGLRRISTAVAVNAALSREQSQPANA</sequence>
<feature type="chain" id="PRO_5040849635" evidence="1">
    <location>
        <begin position="19"/>
        <end position="59"/>
    </location>
</feature>
<comment type="caution">
    <text evidence="2">The sequence shown here is derived from an EMBL/GenBank/DDBJ whole genome shotgun (WGS) entry which is preliminary data.</text>
</comment>
<dbReference type="Proteomes" id="UP001150569">
    <property type="component" value="Unassembled WGS sequence"/>
</dbReference>
<protein>
    <submittedName>
        <fullName evidence="2">Uncharacterized protein</fullName>
    </submittedName>
</protein>
<evidence type="ECO:0000313" key="2">
    <source>
        <dbReference type="EMBL" id="KAJ1916937.1"/>
    </source>
</evidence>
<dbReference type="AlphaFoldDB" id="A0A9W7ZYM9"/>
<evidence type="ECO:0000313" key="3">
    <source>
        <dbReference type="Proteomes" id="UP001150569"/>
    </source>
</evidence>
<proteinExistence type="predicted"/>
<accession>A0A9W7ZYM9</accession>
<reference evidence="2" key="1">
    <citation type="submission" date="2022-07" db="EMBL/GenBank/DDBJ databases">
        <title>Phylogenomic reconstructions and comparative analyses of Kickxellomycotina fungi.</title>
        <authorList>
            <person name="Reynolds N.K."/>
            <person name="Stajich J.E."/>
            <person name="Barry K."/>
            <person name="Grigoriev I.V."/>
            <person name="Crous P."/>
            <person name="Smith M.E."/>
        </authorList>
    </citation>
    <scope>NUCLEOTIDE SEQUENCE</scope>
    <source>
        <strain evidence="2">RSA 861</strain>
    </source>
</reference>